<dbReference type="PANTHER" id="PTHR48039">
    <property type="entry name" value="RNA-BINDING MOTIF PROTEIN 14B"/>
    <property type="match status" value="1"/>
</dbReference>
<dbReference type="GO" id="GO:0005730">
    <property type="term" value="C:nucleolus"/>
    <property type="evidence" value="ECO:0007669"/>
    <property type="project" value="TreeGrafter"/>
</dbReference>
<dbReference type="InterPro" id="IPR035979">
    <property type="entry name" value="RBD_domain_sf"/>
</dbReference>
<dbReference type="EMBL" id="BMAW01073903">
    <property type="protein sequence ID" value="GFT89797.1"/>
    <property type="molecule type" value="Genomic_DNA"/>
</dbReference>
<dbReference type="FunFam" id="3.30.70.330:FF:000277">
    <property type="entry name" value="RNA binding motif protein 19"/>
    <property type="match status" value="1"/>
</dbReference>
<name>A0A8X6U484_NEPPI</name>
<evidence type="ECO:0000313" key="9">
    <source>
        <dbReference type="EMBL" id="GFT89797.1"/>
    </source>
</evidence>
<dbReference type="Proteomes" id="UP000887013">
    <property type="component" value="Unassembled WGS sequence"/>
</dbReference>
<dbReference type="FunFam" id="3.30.70.330:FF:000738">
    <property type="entry name" value="RNA-binding motif protein 19"/>
    <property type="match status" value="1"/>
</dbReference>
<accession>A0A8X6U484</accession>
<dbReference type="Gene3D" id="3.30.70.330">
    <property type="match status" value="6"/>
</dbReference>
<comment type="subcellular location">
    <subcellularLocation>
        <location evidence="1">Nucleus</location>
    </subcellularLocation>
</comment>
<comment type="similarity">
    <text evidence="2">Belongs to the RRM MRD1 family.</text>
</comment>
<feature type="region of interest" description="Disordered" evidence="7">
    <location>
        <begin position="899"/>
        <end position="918"/>
    </location>
</feature>
<keyword evidence="5" id="KW-0539">Nucleus</keyword>
<evidence type="ECO:0000256" key="4">
    <source>
        <dbReference type="ARBA" id="ARBA00022884"/>
    </source>
</evidence>
<dbReference type="CDD" id="cd12318">
    <property type="entry name" value="RRM5_RBM19_like"/>
    <property type="match status" value="1"/>
</dbReference>
<dbReference type="PANTHER" id="PTHR48039:SF5">
    <property type="entry name" value="RNA-BINDING PROTEIN 28"/>
    <property type="match status" value="1"/>
</dbReference>
<evidence type="ECO:0000256" key="7">
    <source>
        <dbReference type="SAM" id="MobiDB-lite"/>
    </source>
</evidence>
<feature type="compositionally biased region" description="Acidic residues" evidence="7">
    <location>
        <begin position="197"/>
        <end position="220"/>
    </location>
</feature>
<keyword evidence="10" id="KW-1185">Reference proteome</keyword>
<dbReference type="CDD" id="cd00590">
    <property type="entry name" value="RRM_SF"/>
    <property type="match status" value="1"/>
</dbReference>
<feature type="compositionally biased region" description="Basic and acidic residues" evidence="7">
    <location>
        <begin position="660"/>
        <end position="688"/>
    </location>
</feature>
<feature type="domain" description="RRM" evidence="8">
    <location>
        <begin position="807"/>
        <end position="887"/>
    </location>
</feature>
<feature type="region of interest" description="Disordered" evidence="7">
    <location>
        <begin position="196"/>
        <end position="264"/>
    </location>
</feature>
<evidence type="ECO:0000256" key="3">
    <source>
        <dbReference type="ARBA" id="ARBA00022737"/>
    </source>
</evidence>
<feature type="region of interest" description="Disordered" evidence="7">
    <location>
        <begin position="660"/>
        <end position="702"/>
    </location>
</feature>
<dbReference type="Pfam" id="PF00076">
    <property type="entry name" value="RRM_1"/>
    <property type="match status" value="6"/>
</dbReference>
<comment type="caution">
    <text evidence="9">The sequence shown here is derived from an EMBL/GenBank/DDBJ whole genome shotgun (WGS) entry which is preliminary data.</text>
</comment>
<sequence>MNKRTPLQSPFSSLTEWMSSQLDGKTSILSSDARLPSRKDQTKSNNMSRLIVKNLPKTITAKKLEELFSSKGTITDLKLKYTKEGVFRQFCFIGYKTEEEANAAKDYFNNTFVYTSKIQVEKCANLGDPNKPKSWKKRIAEAKALKLEIEEKAKEKEDKSKKKKKYDDIPEELLKDAQFKEFLEINKGRANKPVWVEDVDGEPEAGVISEDEGSSSDSDYDLNYKKQVVKDKSSDNEELLNTKNKKNIRNSQIKNTVKKDESDNKLPVKLQIKDTVKKDESDNKSPVKLKKTIDDSFSVKISNLSLKCNNKQIKEFFQNLKVTKLHRAPKFQRYAHVTFETEKDMKKALNRDKGFLDGCRVHITKCVKKFHESLKIKDEEQVEISKEKNEELLADTGRIFIRNLSYTVTENDIEQLFGKYGPLSENFVPIDTLTKKAQGIAFVSYVFAEHAVKAFIELDFSEFQGRVLHLCPADPKKEYQIDENDTNFKKKKEAKLKQMGGSSHNWNILFLGMNAVADVIAEKYNVQKSKLLSGDSKESVAVRMALAETEMVMESRKFLVNNGVQLDAFSQPAAERSKTVIVVKHLPAKTTAEELNEMFSKFGTISRVILPPSGLVALVEFEIATEAMKAFRRLAYSRFHNIPLYLEWAPVDALKEPLHETTLDSTEERVEPSLKEENIKEDKEETNIKSETSYPESEEPEPGTTIFVKNINFDTTQEALEKHFKQCGSVHYASISTKIDSKTGKLLSLGFGFVQFKKKESAVYAIQNLQSSKLDGHALELKFAKRDLKSNSFNPRKKYEVKKQTSAKILVRNIPFQASEKEVKDLFSQLGLLKSVRLPKKLDGSGEHRGFGFVEYRTKDNAERAFNALCHSTHFYGRRLVLEWANPDSENVEELRKRTAKGFVDGEPRKQMKKKKLNDDLALSAAKHGFDDDD</sequence>
<feature type="domain" description="RRM" evidence="8">
    <location>
        <begin position="397"/>
        <end position="475"/>
    </location>
</feature>
<feature type="compositionally biased region" description="Basic and acidic residues" evidence="7">
    <location>
        <begin position="222"/>
        <end position="235"/>
    </location>
</feature>
<proteinExistence type="inferred from homology"/>
<evidence type="ECO:0000256" key="6">
    <source>
        <dbReference type="PROSITE-ProRule" id="PRU00176"/>
    </source>
</evidence>
<organism evidence="9 10">
    <name type="scientific">Nephila pilipes</name>
    <name type="common">Giant wood spider</name>
    <name type="synonym">Nephila maculata</name>
    <dbReference type="NCBI Taxonomy" id="299642"/>
    <lineage>
        <taxon>Eukaryota</taxon>
        <taxon>Metazoa</taxon>
        <taxon>Ecdysozoa</taxon>
        <taxon>Arthropoda</taxon>
        <taxon>Chelicerata</taxon>
        <taxon>Arachnida</taxon>
        <taxon>Araneae</taxon>
        <taxon>Araneomorphae</taxon>
        <taxon>Entelegynae</taxon>
        <taxon>Araneoidea</taxon>
        <taxon>Nephilidae</taxon>
        <taxon>Nephila</taxon>
    </lineage>
</organism>
<dbReference type="CDD" id="cd12317">
    <property type="entry name" value="RRM4_RBM19_RRM3_MRD1"/>
    <property type="match status" value="1"/>
</dbReference>
<evidence type="ECO:0000313" key="10">
    <source>
        <dbReference type="Proteomes" id="UP000887013"/>
    </source>
</evidence>
<reference evidence="9" key="1">
    <citation type="submission" date="2020-08" db="EMBL/GenBank/DDBJ databases">
        <title>Multicomponent nature underlies the extraordinary mechanical properties of spider dragline silk.</title>
        <authorList>
            <person name="Kono N."/>
            <person name="Nakamura H."/>
            <person name="Mori M."/>
            <person name="Yoshida Y."/>
            <person name="Ohtoshi R."/>
            <person name="Malay A.D."/>
            <person name="Moran D.A.P."/>
            <person name="Tomita M."/>
            <person name="Numata K."/>
            <person name="Arakawa K."/>
        </authorList>
    </citation>
    <scope>NUCLEOTIDE SEQUENCE</scope>
</reference>
<dbReference type="AlphaFoldDB" id="A0A8X6U484"/>
<feature type="domain" description="RRM" evidence="8">
    <location>
        <begin position="48"/>
        <end position="125"/>
    </location>
</feature>
<dbReference type="SUPFAM" id="SSF54928">
    <property type="entry name" value="RNA-binding domain, RBD"/>
    <property type="match status" value="5"/>
</dbReference>
<evidence type="ECO:0000256" key="1">
    <source>
        <dbReference type="ARBA" id="ARBA00004123"/>
    </source>
</evidence>
<dbReference type="InterPro" id="IPR051945">
    <property type="entry name" value="RRM_MRD1_RNA_proc_ribogen"/>
</dbReference>
<dbReference type="InterPro" id="IPR034423">
    <property type="entry name" value="RBM19_RRM5"/>
</dbReference>
<keyword evidence="3" id="KW-0677">Repeat</keyword>
<dbReference type="PROSITE" id="PS50102">
    <property type="entry name" value="RRM"/>
    <property type="match status" value="5"/>
</dbReference>
<dbReference type="InterPro" id="IPR000504">
    <property type="entry name" value="RRM_dom"/>
</dbReference>
<keyword evidence="4 6" id="KW-0694">RNA-binding</keyword>
<protein>
    <submittedName>
        <fullName evidence="9">Probable RNA-binding protein 19</fullName>
    </submittedName>
</protein>
<evidence type="ECO:0000256" key="5">
    <source>
        <dbReference type="ARBA" id="ARBA00023242"/>
    </source>
</evidence>
<feature type="domain" description="RRM" evidence="8">
    <location>
        <begin position="579"/>
        <end position="651"/>
    </location>
</feature>
<dbReference type="InterPro" id="IPR012677">
    <property type="entry name" value="Nucleotide-bd_a/b_plait_sf"/>
</dbReference>
<feature type="domain" description="RRM" evidence="8">
    <location>
        <begin position="704"/>
        <end position="786"/>
    </location>
</feature>
<dbReference type="OrthoDB" id="439639at2759"/>
<evidence type="ECO:0000259" key="8">
    <source>
        <dbReference type="PROSITE" id="PS50102"/>
    </source>
</evidence>
<dbReference type="SMART" id="SM00360">
    <property type="entry name" value="RRM"/>
    <property type="match status" value="6"/>
</dbReference>
<dbReference type="GO" id="GO:0003729">
    <property type="term" value="F:mRNA binding"/>
    <property type="evidence" value="ECO:0007669"/>
    <property type="project" value="TreeGrafter"/>
</dbReference>
<gene>
    <name evidence="9" type="primary">RBM19</name>
    <name evidence="9" type="ORF">NPIL_681711</name>
</gene>
<evidence type="ECO:0000256" key="2">
    <source>
        <dbReference type="ARBA" id="ARBA00008033"/>
    </source>
</evidence>